<dbReference type="Proteomes" id="UP000431826">
    <property type="component" value="Unassembled WGS sequence"/>
</dbReference>
<keyword evidence="3" id="KW-0732">Signal</keyword>
<organism evidence="4 5">
    <name type="scientific">Streptomyces tubercidicus</name>
    <dbReference type="NCBI Taxonomy" id="47759"/>
    <lineage>
        <taxon>Bacteria</taxon>
        <taxon>Bacillati</taxon>
        <taxon>Actinomycetota</taxon>
        <taxon>Actinomycetes</taxon>
        <taxon>Kitasatosporales</taxon>
        <taxon>Streptomycetaceae</taxon>
        <taxon>Streptomyces</taxon>
    </lineage>
</organism>
<keyword evidence="5" id="KW-1185">Reference proteome</keyword>
<feature type="region of interest" description="Disordered" evidence="1">
    <location>
        <begin position="33"/>
        <end position="117"/>
    </location>
</feature>
<evidence type="ECO:0000256" key="3">
    <source>
        <dbReference type="SAM" id="SignalP"/>
    </source>
</evidence>
<evidence type="ECO:0000313" key="4">
    <source>
        <dbReference type="EMBL" id="GFE39654.1"/>
    </source>
</evidence>
<name>A0A640UWA1_9ACTN</name>
<protein>
    <recommendedName>
        <fullName evidence="6">Gram-positive cocci surface proteins LPxTG domain-containing protein</fullName>
    </recommendedName>
</protein>
<comment type="caution">
    <text evidence="4">The sequence shown here is derived from an EMBL/GenBank/DDBJ whole genome shotgun (WGS) entry which is preliminary data.</text>
</comment>
<keyword evidence="2" id="KW-1133">Transmembrane helix</keyword>
<evidence type="ECO:0000313" key="5">
    <source>
        <dbReference type="Proteomes" id="UP000431826"/>
    </source>
</evidence>
<dbReference type="EMBL" id="BLIR01000001">
    <property type="protein sequence ID" value="GFE39654.1"/>
    <property type="molecule type" value="Genomic_DNA"/>
</dbReference>
<evidence type="ECO:0000256" key="2">
    <source>
        <dbReference type="SAM" id="Phobius"/>
    </source>
</evidence>
<evidence type="ECO:0000256" key="1">
    <source>
        <dbReference type="SAM" id="MobiDB-lite"/>
    </source>
</evidence>
<dbReference type="AlphaFoldDB" id="A0A640UWA1"/>
<feature type="chain" id="PRO_5039357405" description="Gram-positive cocci surface proteins LPxTG domain-containing protein" evidence="3">
    <location>
        <begin position="25"/>
        <end position="156"/>
    </location>
</feature>
<keyword evidence="2" id="KW-0472">Membrane</keyword>
<sequence>MRSRQLALCAAVAACAVMTAPAYGGDDRATGTAAVQAEPAPRDAVPLRGTGHTAGRATVRTAPVPDAPPLTAGTAGATRPTAATQATQATRPTAATQATRALHPTKESRATTSRELSSTSAVGLVLAGGAILVIAGQLLRLRLRLRRERRGDADER</sequence>
<accession>A0A640UWA1</accession>
<keyword evidence="2" id="KW-0812">Transmembrane</keyword>
<feature type="signal peptide" evidence="3">
    <location>
        <begin position="1"/>
        <end position="24"/>
    </location>
</feature>
<reference evidence="4 5" key="1">
    <citation type="submission" date="2019-12" db="EMBL/GenBank/DDBJ databases">
        <title>Whole genome shotgun sequence of Streptomyces tubercidicus NBRC 13090.</title>
        <authorList>
            <person name="Ichikawa N."/>
            <person name="Kimura A."/>
            <person name="Kitahashi Y."/>
            <person name="Komaki H."/>
            <person name="Tamura T."/>
        </authorList>
    </citation>
    <scope>NUCLEOTIDE SEQUENCE [LARGE SCALE GENOMIC DNA]</scope>
    <source>
        <strain evidence="4 5">NBRC 13090</strain>
    </source>
</reference>
<dbReference type="PROSITE" id="PS51257">
    <property type="entry name" value="PROKAR_LIPOPROTEIN"/>
    <property type="match status" value="1"/>
</dbReference>
<proteinExistence type="predicted"/>
<feature type="transmembrane region" description="Helical" evidence="2">
    <location>
        <begin position="121"/>
        <end position="141"/>
    </location>
</feature>
<gene>
    <name evidence="4" type="ORF">Stube_43270</name>
</gene>
<evidence type="ECO:0008006" key="6">
    <source>
        <dbReference type="Google" id="ProtNLM"/>
    </source>
</evidence>
<feature type="compositionally biased region" description="Low complexity" evidence="1">
    <location>
        <begin position="69"/>
        <end position="102"/>
    </location>
</feature>